<gene>
    <name evidence="8 14" type="primary">dnaA</name>
    <name evidence="14" type="ORF">GCM10008933_31640</name>
</gene>
<comment type="caution">
    <text evidence="8">Lacks conserved residue(s) required for the propagation of feature annotation.</text>
</comment>
<feature type="region of interest" description="Domain I, interacts with DnaA modulators" evidence="8">
    <location>
        <begin position="1"/>
        <end position="96"/>
    </location>
</feature>
<evidence type="ECO:0000259" key="13">
    <source>
        <dbReference type="SMART" id="SM00760"/>
    </source>
</evidence>
<evidence type="ECO:0000256" key="9">
    <source>
        <dbReference type="NCBIfam" id="TIGR00362"/>
    </source>
</evidence>
<sequence length="448" mass="51093">MDSHTSEIWQNILSIINTKLSKPSFDTWFKATKVVSIDDHSIVISAPTTFAVEWLESRYTKLVATTVYEYLSKQVDVTFVIEESAPPEQPPVYKEPQAPVQTEDSISHMLNPKYTFDTFVIGSGNRFAHAASLAVAEAPARAYNPLFLYGGVGLGKTHLMHAIGHYILEHSPSSKVVYISSEKFTNEFINAIRDNRAESFRNKYRNIDILLIDDIQFIAGKESTQEEFFHTFNALHEERKQIIISSDRPPKEIPTLEERLRSRFEWGLITDIQPPDLETRIAILRKKAKAENLDIPNEAMMYIANQIDTNIRELEGALIRVVAYSSLINQDITTHLAAEALKDIIPSSRPKMITIQDIQQRVGEYFNLKMEDFKARKRTKAIAFPRQIAMYLSRELTDFSLPKIGDAFGGRDHTTVIHAHEKISQQIKNDQELNKVINNITEKIKNSS</sequence>
<dbReference type="InterPro" id="IPR010921">
    <property type="entry name" value="Trp_repressor/repl_initiator"/>
</dbReference>
<keyword evidence="6 8" id="KW-0446">Lipid-binding</keyword>
<dbReference type="RefSeq" id="WP_343862855.1">
    <property type="nucleotide sequence ID" value="NZ_BAAACX010000015.1"/>
</dbReference>
<dbReference type="InterPro" id="IPR013159">
    <property type="entry name" value="DnaA_C"/>
</dbReference>
<reference evidence="15" key="1">
    <citation type="journal article" date="2019" name="Int. J. Syst. Evol. Microbiol.">
        <title>The Global Catalogue of Microorganisms (GCM) 10K type strain sequencing project: providing services to taxonomists for standard genome sequencing and annotation.</title>
        <authorList>
            <consortium name="The Broad Institute Genomics Platform"/>
            <consortium name="The Broad Institute Genome Sequencing Center for Infectious Disease"/>
            <person name="Wu L."/>
            <person name="Ma J."/>
        </authorList>
    </citation>
    <scope>NUCLEOTIDE SEQUENCE [LARGE SCALE GENOMIC DNA]</scope>
    <source>
        <strain evidence="15">JCM 12774</strain>
    </source>
</reference>
<dbReference type="PANTHER" id="PTHR30050">
    <property type="entry name" value="CHROMOSOMAL REPLICATION INITIATOR PROTEIN DNAA"/>
    <property type="match status" value="1"/>
</dbReference>
<evidence type="ECO:0000256" key="3">
    <source>
        <dbReference type="ARBA" id="ARBA00022705"/>
    </source>
</evidence>
<dbReference type="SUPFAM" id="SSF52540">
    <property type="entry name" value="P-loop containing nucleoside triphosphate hydrolases"/>
    <property type="match status" value="1"/>
</dbReference>
<comment type="subunit">
    <text evidence="8">Oligomerizes as a right-handed, spiral filament on DNA at oriC.</text>
</comment>
<keyword evidence="5 8" id="KW-0067">ATP-binding</keyword>
<feature type="domain" description="AAA+ ATPase" evidence="12">
    <location>
        <begin position="142"/>
        <end position="270"/>
    </location>
</feature>
<feature type="region of interest" description="Domain IV, binds dsDNA" evidence="8">
    <location>
        <begin position="326"/>
        <end position="448"/>
    </location>
</feature>
<dbReference type="InterPro" id="IPR027417">
    <property type="entry name" value="P-loop_NTPase"/>
</dbReference>
<dbReference type="PROSITE" id="PS01008">
    <property type="entry name" value="DNAA"/>
    <property type="match status" value="1"/>
</dbReference>
<dbReference type="HAMAP" id="MF_00377">
    <property type="entry name" value="DnaA_bact"/>
    <property type="match status" value="1"/>
</dbReference>
<keyword evidence="3 8" id="KW-0235">DNA replication</keyword>
<comment type="caution">
    <text evidence="14">The sequence shown here is derived from an EMBL/GenBank/DDBJ whole genome shotgun (WGS) entry which is preliminary data.</text>
</comment>
<comment type="subcellular location">
    <subcellularLocation>
        <location evidence="8">Cytoplasm</location>
    </subcellularLocation>
</comment>
<comment type="similarity">
    <text evidence="1 8 11">Belongs to the DnaA family.</text>
</comment>
<evidence type="ECO:0000256" key="5">
    <source>
        <dbReference type="ARBA" id="ARBA00022840"/>
    </source>
</evidence>
<accession>A0ABP3IEH0</accession>
<evidence type="ECO:0000256" key="11">
    <source>
        <dbReference type="RuleBase" id="RU004227"/>
    </source>
</evidence>
<dbReference type="Pfam" id="PF08299">
    <property type="entry name" value="Bac_DnaA_C"/>
    <property type="match status" value="1"/>
</dbReference>
<evidence type="ECO:0000256" key="1">
    <source>
        <dbReference type="ARBA" id="ARBA00006583"/>
    </source>
</evidence>
<dbReference type="Gene3D" id="3.30.300.180">
    <property type="match status" value="1"/>
</dbReference>
<dbReference type="SMART" id="SM00760">
    <property type="entry name" value="Bac_DnaA_C"/>
    <property type="match status" value="1"/>
</dbReference>
<evidence type="ECO:0000256" key="8">
    <source>
        <dbReference type="HAMAP-Rule" id="MF_00377"/>
    </source>
</evidence>
<feature type="binding site" evidence="8">
    <location>
        <position position="155"/>
    </location>
    <ligand>
        <name>ATP</name>
        <dbReference type="ChEBI" id="CHEBI:30616"/>
    </ligand>
</feature>
<evidence type="ECO:0000256" key="10">
    <source>
        <dbReference type="RuleBase" id="RU000577"/>
    </source>
</evidence>
<dbReference type="InterPro" id="IPR018312">
    <property type="entry name" value="Chromosome_initiator_DnaA_CS"/>
</dbReference>
<dbReference type="InterPro" id="IPR001957">
    <property type="entry name" value="Chromosome_initiator_DnaA"/>
</dbReference>
<dbReference type="Pfam" id="PF11638">
    <property type="entry name" value="DnaA_N"/>
    <property type="match status" value="1"/>
</dbReference>
<evidence type="ECO:0000313" key="15">
    <source>
        <dbReference type="Proteomes" id="UP001500340"/>
    </source>
</evidence>
<feature type="binding site" evidence="8">
    <location>
        <position position="157"/>
    </location>
    <ligand>
        <name>ATP</name>
        <dbReference type="ChEBI" id="CHEBI:30616"/>
    </ligand>
</feature>
<dbReference type="InterPro" id="IPR024633">
    <property type="entry name" value="DnaA_N_dom"/>
</dbReference>
<feature type="domain" description="Chromosomal replication initiator DnaA C-terminal" evidence="13">
    <location>
        <begin position="354"/>
        <end position="423"/>
    </location>
</feature>
<comment type="domain">
    <text evidence="8">Domain I is involved in oligomerization and binding regulators, domain II is flexibile and of varying length in different bacteria, domain III forms the AAA+ region, while domain IV binds dsDNA.</text>
</comment>
<dbReference type="NCBIfam" id="NF010686">
    <property type="entry name" value="PRK14086.1"/>
    <property type="match status" value="1"/>
</dbReference>
<dbReference type="Gene3D" id="1.10.1750.10">
    <property type="match status" value="1"/>
</dbReference>
<dbReference type="InterPro" id="IPR013317">
    <property type="entry name" value="DnaA_dom"/>
</dbReference>
<dbReference type="InterPro" id="IPR020591">
    <property type="entry name" value="Chromosome_initiator_DnaA-like"/>
</dbReference>
<feature type="binding site" evidence="8">
    <location>
        <position position="156"/>
    </location>
    <ligand>
        <name>ATP</name>
        <dbReference type="ChEBI" id="CHEBI:30616"/>
    </ligand>
</feature>
<dbReference type="Pfam" id="PF00308">
    <property type="entry name" value="Bac_DnaA"/>
    <property type="match status" value="1"/>
</dbReference>
<keyword evidence="2 8" id="KW-0963">Cytoplasm</keyword>
<evidence type="ECO:0000256" key="7">
    <source>
        <dbReference type="ARBA" id="ARBA00023125"/>
    </source>
</evidence>
<dbReference type="EMBL" id="BAAACX010000015">
    <property type="protein sequence ID" value="GAA0398702.1"/>
    <property type="molecule type" value="Genomic_DNA"/>
</dbReference>
<feature type="binding site" evidence="8">
    <location>
        <position position="153"/>
    </location>
    <ligand>
        <name>ATP</name>
        <dbReference type="ChEBI" id="CHEBI:30616"/>
    </ligand>
</feature>
<dbReference type="PRINTS" id="PR00051">
    <property type="entry name" value="DNAA"/>
</dbReference>
<dbReference type="CDD" id="cd00009">
    <property type="entry name" value="AAA"/>
    <property type="match status" value="1"/>
</dbReference>
<proteinExistence type="inferred from homology"/>
<protein>
    <recommendedName>
        <fullName evidence="8 9">Chromosomal replication initiator protein DnaA</fullName>
    </recommendedName>
</protein>
<evidence type="ECO:0000256" key="6">
    <source>
        <dbReference type="ARBA" id="ARBA00023121"/>
    </source>
</evidence>
<dbReference type="InterPro" id="IPR003593">
    <property type="entry name" value="AAA+_ATPase"/>
</dbReference>
<evidence type="ECO:0000259" key="12">
    <source>
        <dbReference type="SMART" id="SM00382"/>
    </source>
</evidence>
<keyword evidence="15" id="KW-1185">Reference proteome</keyword>
<dbReference type="CDD" id="cd06571">
    <property type="entry name" value="Bac_DnaA_C"/>
    <property type="match status" value="1"/>
</dbReference>
<dbReference type="Gene3D" id="1.10.8.60">
    <property type="match status" value="1"/>
</dbReference>
<dbReference type="NCBIfam" id="TIGR00362">
    <property type="entry name" value="DnaA"/>
    <property type="match status" value="1"/>
</dbReference>
<dbReference type="SMART" id="SM00382">
    <property type="entry name" value="AAA"/>
    <property type="match status" value="1"/>
</dbReference>
<keyword evidence="7 8" id="KW-0238">DNA-binding</keyword>
<organism evidence="14 15">
    <name type="scientific">Paenibacillus motobuensis</name>
    <dbReference type="NCBI Taxonomy" id="295324"/>
    <lineage>
        <taxon>Bacteria</taxon>
        <taxon>Bacillati</taxon>
        <taxon>Bacillota</taxon>
        <taxon>Bacilli</taxon>
        <taxon>Bacillales</taxon>
        <taxon>Paenibacillaceae</taxon>
        <taxon>Paenibacillus</taxon>
    </lineage>
</organism>
<dbReference type="Gene3D" id="3.40.50.300">
    <property type="entry name" value="P-loop containing nucleotide triphosphate hydrolases"/>
    <property type="match status" value="1"/>
</dbReference>
<evidence type="ECO:0000313" key="14">
    <source>
        <dbReference type="EMBL" id="GAA0398702.1"/>
    </source>
</evidence>
<keyword evidence="4 8" id="KW-0547">Nucleotide-binding</keyword>
<dbReference type="PANTHER" id="PTHR30050:SF2">
    <property type="entry name" value="CHROMOSOMAL REPLICATION INITIATOR PROTEIN DNAA"/>
    <property type="match status" value="1"/>
</dbReference>
<name>A0ABP3IEH0_9BACL</name>
<feature type="region of interest" description="Domain III, AAA+ region" evidence="8">
    <location>
        <begin position="109"/>
        <end position="325"/>
    </location>
</feature>
<evidence type="ECO:0000256" key="4">
    <source>
        <dbReference type="ARBA" id="ARBA00022741"/>
    </source>
</evidence>
<evidence type="ECO:0000256" key="2">
    <source>
        <dbReference type="ARBA" id="ARBA00022490"/>
    </source>
</evidence>
<dbReference type="SUPFAM" id="SSF48295">
    <property type="entry name" value="TrpR-like"/>
    <property type="match status" value="1"/>
</dbReference>
<comment type="function">
    <text evidence="8 10">Plays an essential role in the initiation and regulation of chromosomal replication. ATP-DnaA binds to the origin of replication (oriC) to initiate formation of the DNA replication initiation complex once per cell cycle. Binds the DnaA box (a 9 base pair repeat at the origin) and separates the double-stranded (ds)DNA. Forms a right-handed helical filament on oriC DNA; dsDNA binds to the exterior of the filament while single-stranded (ss)DNA is stabiized in the filament's interior. The ATP-DnaA-oriC complex binds and stabilizes one strand of the AT-rich DNA unwinding element (DUE), permitting loading of DNA polymerase. After initiation quickly degrades to an ADP-DnaA complex that is not apt for DNA replication. Binds acidic phospholipids.</text>
</comment>
<dbReference type="Proteomes" id="UP001500340">
    <property type="component" value="Unassembled WGS sequence"/>
</dbReference>
<dbReference type="InterPro" id="IPR038454">
    <property type="entry name" value="DnaA_N_sf"/>
</dbReference>